<reference evidence="1 2" key="1">
    <citation type="journal article" date="2014" name="Genome Biol. Evol.">
        <title>Comparative Genomics of the Campylobacter lari Group.</title>
        <authorList>
            <person name="Miller W.G."/>
            <person name="Yee E."/>
            <person name="Chapman M.H."/>
            <person name="Smith T.P."/>
            <person name="Bono J.L."/>
            <person name="Huynh S."/>
            <person name="Parker C.T."/>
            <person name="Vandamme P."/>
            <person name="Luong K."/>
            <person name="Korlach J."/>
        </authorList>
    </citation>
    <scope>NUCLEOTIDE SEQUENCE [LARGE SCALE GENOMIC DNA]</scope>
    <source>
        <strain evidence="2">RM3659</strain>
    </source>
</reference>
<dbReference type="Proteomes" id="UP000031130">
    <property type="component" value="Chromosome"/>
</dbReference>
<sequence>MSNVAFLDHQQSLGLKYTDICQNIFEREIFTHMFLECVSFVLLEDKAKLKYLKIINSKEEFIVEFKINNQKKSFVINDKKSLNAEFSAKRMTQDEYEREIARIYQIERYLKTQSNLQNFSSEISTTMKSLFKDMDEFKNYIDMLEAKENTHNHYLSKIYNIA</sequence>
<dbReference type="HOGENOM" id="CLU_1632315_0_0_7"/>
<evidence type="ECO:0000313" key="1">
    <source>
        <dbReference type="EMBL" id="AJD02509.1"/>
    </source>
</evidence>
<organism evidence="1 2">
    <name type="scientific">Campylobacter lari NCTC 11845</name>
    <dbReference type="NCBI Taxonomy" id="1388749"/>
    <lineage>
        <taxon>Bacteria</taxon>
        <taxon>Pseudomonadati</taxon>
        <taxon>Campylobacterota</taxon>
        <taxon>Epsilonproteobacteria</taxon>
        <taxon>Campylobacterales</taxon>
        <taxon>Campylobacteraceae</taxon>
        <taxon>Campylobacter</taxon>
    </lineage>
</organism>
<dbReference type="KEGG" id="cln:UPTC3659_1692"/>
<protein>
    <submittedName>
        <fullName evidence="1">Uncharacterized protein</fullName>
    </submittedName>
</protein>
<accession>A0A0A8HX83</accession>
<name>A0A0A8HX83_CAMLA</name>
<dbReference type="OrthoDB" id="5354866at2"/>
<dbReference type="RefSeq" id="WP_039627182.1">
    <property type="nucleotide sequence ID" value="NZ_CP007775.1"/>
</dbReference>
<evidence type="ECO:0000313" key="2">
    <source>
        <dbReference type="Proteomes" id="UP000031130"/>
    </source>
</evidence>
<dbReference type="AlphaFoldDB" id="A0A0A8HX83"/>
<gene>
    <name evidence="1" type="ORF">UPTC3659_1692</name>
</gene>
<proteinExistence type="predicted"/>
<dbReference type="EMBL" id="CP007775">
    <property type="protein sequence ID" value="AJD02509.1"/>
    <property type="molecule type" value="Genomic_DNA"/>
</dbReference>